<dbReference type="PANTHER" id="PTHR30478:SF0">
    <property type="entry name" value="BETA SLIDING CLAMP"/>
    <property type="match status" value="1"/>
</dbReference>
<dbReference type="Gene3D" id="3.10.150.10">
    <property type="entry name" value="DNA Polymerase III, subunit A, domain 2"/>
    <property type="match status" value="1"/>
</dbReference>
<sequence length="178" mass="19552">ALVQLQKLLSGAEGNVDVAITENQIFFNIAGPGDNADGRAVLSSNLVEGAFPPYEDVIPKDNDKTVHFDRDVLFSAVRRAALLTNEESRGVRLAFTASDKRLDISSRAPEMGEANIQVDLREYKGEDIEIGFNPGFITDALKVITDPDVIMELKKDNKPGLIRSGNDFMYVVMPVNLQ</sequence>
<dbReference type="Gene3D" id="3.70.10.10">
    <property type="match status" value="1"/>
</dbReference>
<proteinExistence type="inferred from homology"/>
<evidence type="ECO:0000256" key="1">
    <source>
        <dbReference type="ARBA" id="ARBA00004496"/>
    </source>
</evidence>
<dbReference type="GO" id="GO:0008408">
    <property type="term" value="F:3'-5' exonuclease activity"/>
    <property type="evidence" value="ECO:0007669"/>
    <property type="project" value="InterPro"/>
</dbReference>
<dbReference type="GO" id="GO:0003887">
    <property type="term" value="F:DNA-directed DNA polymerase activity"/>
    <property type="evidence" value="ECO:0007669"/>
    <property type="project" value="UniProtKB-KW"/>
</dbReference>
<dbReference type="AlphaFoldDB" id="A0A3B1DRM5"/>
<evidence type="ECO:0000256" key="3">
    <source>
        <dbReference type="ARBA" id="ARBA00022490"/>
    </source>
</evidence>
<feature type="non-terminal residue" evidence="10">
    <location>
        <position position="1"/>
    </location>
</feature>
<dbReference type="GO" id="GO:0006271">
    <property type="term" value="P:DNA strand elongation involved in DNA replication"/>
    <property type="evidence" value="ECO:0007669"/>
    <property type="project" value="TreeGrafter"/>
</dbReference>
<evidence type="ECO:0000256" key="4">
    <source>
        <dbReference type="ARBA" id="ARBA00022679"/>
    </source>
</evidence>
<evidence type="ECO:0000256" key="6">
    <source>
        <dbReference type="ARBA" id="ARBA00022705"/>
    </source>
</evidence>
<evidence type="ECO:0000256" key="5">
    <source>
        <dbReference type="ARBA" id="ARBA00022695"/>
    </source>
</evidence>
<feature type="domain" description="DNA polymerase III beta sliding clamp C-terminal" evidence="9">
    <location>
        <begin position="56"/>
        <end position="175"/>
    </location>
</feature>
<dbReference type="CDD" id="cd00140">
    <property type="entry name" value="beta_clamp"/>
    <property type="match status" value="1"/>
</dbReference>
<evidence type="ECO:0000313" key="10">
    <source>
        <dbReference type="EMBL" id="VAX38778.1"/>
    </source>
</evidence>
<dbReference type="PANTHER" id="PTHR30478">
    <property type="entry name" value="DNA POLYMERASE III SUBUNIT BETA"/>
    <property type="match status" value="1"/>
</dbReference>
<keyword evidence="8" id="KW-0238">DNA-binding</keyword>
<dbReference type="InterPro" id="IPR001001">
    <property type="entry name" value="DNA_polIII_beta"/>
</dbReference>
<accession>A0A3B1DRM5</accession>
<evidence type="ECO:0000256" key="8">
    <source>
        <dbReference type="ARBA" id="ARBA00023125"/>
    </source>
</evidence>
<gene>
    <name evidence="10" type="ORF">MNBD_PLANCTO03-2309</name>
</gene>
<evidence type="ECO:0000256" key="7">
    <source>
        <dbReference type="ARBA" id="ARBA00022932"/>
    </source>
</evidence>
<evidence type="ECO:0000256" key="2">
    <source>
        <dbReference type="ARBA" id="ARBA00010752"/>
    </source>
</evidence>
<keyword evidence="6" id="KW-0235">DNA replication</keyword>
<reference evidence="10" key="1">
    <citation type="submission" date="2018-06" db="EMBL/GenBank/DDBJ databases">
        <authorList>
            <person name="Zhirakovskaya E."/>
        </authorList>
    </citation>
    <scope>NUCLEOTIDE SEQUENCE</scope>
</reference>
<organism evidence="10">
    <name type="scientific">hydrothermal vent metagenome</name>
    <dbReference type="NCBI Taxonomy" id="652676"/>
    <lineage>
        <taxon>unclassified sequences</taxon>
        <taxon>metagenomes</taxon>
        <taxon>ecological metagenomes</taxon>
    </lineage>
</organism>
<dbReference type="Pfam" id="PF02768">
    <property type="entry name" value="DNA_pol3_beta_3"/>
    <property type="match status" value="1"/>
</dbReference>
<keyword evidence="5 10" id="KW-0548">Nucleotidyltransferase</keyword>
<dbReference type="InterPro" id="IPR022635">
    <property type="entry name" value="DNA_polIII_beta_C"/>
</dbReference>
<dbReference type="InterPro" id="IPR046938">
    <property type="entry name" value="DNA_clamp_sf"/>
</dbReference>
<dbReference type="GO" id="GO:0003677">
    <property type="term" value="F:DNA binding"/>
    <property type="evidence" value="ECO:0007669"/>
    <property type="project" value="UniProtKB-KW"/>
</dbReference>
<evidence type="ECO:0000259" key="9">
    <source>
        <dbReference type="Pfam" id="PF02768"/>
    </source>
</evidence>
<dbReference type="EMBL" id="UOGK01000153">
    <property type="protein sequence ID" value="VAX38778.1"/>
    <property type="molecule type" value="Genomic_DNA"/>
</dbReference>
<keyword evidence="7" id="KW-0239">DNA-directed DNA polymerase</keyword>
<keyword evidence="3" id="KW-0963">Cytoplasm</keyword>
<dbReference type="GO" id="GO:0005737">
    <property type="term" value="C:cytoplasm"/>
    <property type="evidence" value="ECO:0007669"/>
    <property type="project" value="UniProtKB-SubCell"/>
</dbReference>
<dbReference type="EC" id="2.7.7.7" evidence="10"/>
<comment type="subcellular location">
    <subcellularLocation>
        <location evidence="1">Cytoplasm</location>
    </subcellularLocation>
</comment>
<dbReference type="GO" id="GO:0009360">
    <property type="term" value="C:DNA polymerase III complex"/>
    <property type="evidence" value="ECO:0007669"/>
    <property type="project" value="InterPro"/>
</dbReference>
<keyword evidence="4 10" id="KW-0808">Transferase</keyword>
<comment type="similarity">
    <text evidence="2">Belongs to the beta sliding clamp family.</text>
</comment>
<protein>
    <submittedName>
        <fullName evidence="10">DNA polymerase III beta subunit</fullName>
        <ecNumber evidence="10">2.7.7.7</ecNumber>
    </submittedName>
</protein>
<dbReference type="SUPFAM" id="SSF55979">
    <property type="entry name" value="DNA clamp"/>
    <property type="match status" value="1"/>
</dbReference>
<name>A0A3B1DRM5_9ZZZZ</name>